<protein>
    <submittedName>
        <fullName evidence="1">Uncharacterized protein</fullName>
    </submittedName>
</protein>
<dbReference type="Proteomes" id="UP000688137">
    <property type="component" value="Unassembled WGS sequence"/>
</dbReference>
<evidence type="ECO:0000313" key="2">
    <source>
        <dbReference type="Proteomes" id="UP000688137"/>
    </source>
</evidence>
<dbReference type="EMBL" id="CAJJDM010000027">
    <property type="protein sequence ID" value="CAD8058796.1"/>
    <property type="molecule type" value="Genomic_DNA"/>
</dbReference>
<comment type="caution">
    <text evidence="1">The sequence shown here is derived from an EMBL/GenBank/DDBJ whole genome shotgun (WGS) entry which is preliminary data.</text>
</comment>
<evidence type="ECO:0000313" key="1">
    <source>
        <dbReference type="EMBL" id="CAD8058796.1"/>
    </source>
</evidence>
<keyword evidence="2" id="KW-1185">Reference proteome</keyword>
<dbReference type="AlphaFoldDB" id="A0A8S1L2B4"/>
<sequence length="99" mass="11526">MNDTIVKEIMPTKISDKEKKIIEYLEEELLLEQFTDPLLKQMNFELSKKKTIFSFRSMDSDTEISEATSCSTIKSSKLQMCKSPLFRRRLSALVLEQLS</sequence>
<name>A0A8S1L2B4_PARPR</name>
<organism evidence="1 2">
    <name type="scientific">Paramecium primaurelia</name>
    <dbReference type="NCBI Taxonomy" id="5886"/>
    <lineage>
        <taxon>Eukaryota</taxon>
        <taxon>Sar</taxon>
        <taxon>Alveolata</taxon>
        <taxon>Ciliophora</taxon>
        <taxon>Intramacronucleata</taxon>
        <taxon>Oligohymenophorea</taxon>
        <taxon>Peniculida</taxon>
        <taxon>Parameciidae</taxon>
        <taxon>Paramecium</taxon>
    </lineage>
</organism>
<reference evidence="1" key="1">
    <citation type="submission" date="2021-01" db="EMBL/GenBank/DDBJ databases">
        <authorList>
            <consortium name="Genoscope - CEA"/>
            <person name="William W."/>
        </authorList>
    </citation>
    <scope>NUCLEOTIDE SEQUENCE</scope>
</reference>
<accession>A0A8S1L2B4</accession>
<gene>
    <name evidence="1" type="ORF">PPRIM_AZ9-3.1.T0280022</name>
</gene>
<proteinExistence type="predicted"/>